<reference evidence="3 4" key="1">
    <citation type="submission" date="2020-07" db="EMBL/GenBank/DDBJ databases">
        <title>A new beta-1,3-glucan-decomposing anaerobic bacterium isolated from anoxic soil subjected to biological soil disinfestation.</title>
        <authorList>
            <person name="Ueki A."/>
            <person name="Tonouchi A."/>
        </authorList>
    </citation>
    <scope>NUCLEOTIDE SEQUENCE [LARGE SCALE GENOMIC DNA]</scope>
    <source>
        <strain evidence="3 4">TW1</strain>
    </source>
</reference>
<protein>
    <recommendedName>
        <fullName evidence="2">DUF155 domain-containing protein</fullName>
    </recommendedName>
</protein>
<comment type="caution">
    <text evidence="3">The sequence shown here is derived from an EMBL/GenBank/DDBJ whole genome shotgun (WGS) entry which is preliminary data.</text>
</comment>
<name>A0A6V8SP57_9CLOT</name>
<organism evidence="3 4">
    <name type="scientific">Clostridium fungisolvens</name>
    <dbReference type="NCBI Taxonomy" id="1604897"/>
    <lineage>
        <taxon>Bacteria</taxon>
        <taxon>Bacillati</taxon>
        <taxon>Bacillota</taxon>
        <taxon>Clostridia</taxon>
        <taxon>Eubacteriales</taxon>
        <taxon>Clostridiaceae</taxon>
        <taxon>Clostridium</taxon>
    </lineage>
</organism>
<keyword evidence="1" id="KW-0812">Transmembrane</keyword>
<keyword evidence="1" id="KW-1133">Transmembrane helix</keyword>
<feature type="domain" description="DUF155" evidence="2">
    <location>
        <begin position="55"/>
        <end position="229"/>
    </location>
</feature>
<dbReference type="InterPro" id="IPR003734">
    <property type="entry name" value="DUF155"/>
</dbReference>
<gene>
    <name evidence="3" type="ORF">bsdtw1_04701</name>
</gene>
<dbReference type="EMBL" id="BLZR01000002">
    <property type="protein sequence ID" value="GFP78476.1"/>
    <property type="molecule type" value="Genomic_DNA"/>
</dbReference>
<evidence type="ECO:0000313" key="3">
    <source>
        <dbReference type="EMBL" id="GFP78476.1"/>
    </source>
</evidence>
<keyword evidence="1" id="KW-0472">Membrane</keyword>
<dbReference type="InterPro" id="IPR051624">
    <property type="entry name" value="RMD1/Sad1-interacting"/>
</dbReference>
<sequence length="276" mass="32180">MKEYIFKSRAICSEFSISNIAKRFDINRKIKWEEPLVLRDSQLQGYVKSIEDKVVYIYHFGSIVFVNFTNDEIDDFINIIKLTPNSIKSLNKYMKYECREDFRIVLHEHMEEQLEYESLVINSIDEHHFSMTALVVAKSVALETIEVTMDVVFDDVEKIIKSLENGNLNINEKQAASIIGRVLSFKHTTISYIMLLDKPAIAWKNESAENLFNDLADLFELNDRYEKLNAKSQTMVDIIEIFANLSHSKRANNLEIIVILLILIEVIIAFRDIIFR</sequence>
<dbReference type="Pfam" id="PF02582">
    <property type="entry name" value="DUF155"/>
    <property type="match status" value="1"/>
</dbReference>
<feature type="transmembrane region" description="Helical" evidence="1">
    <location>
        <begin position="256"/>
        <end position="274"/>
    </location>
</feature>
<evidence type="ECO:0000313" key="4">
    <source>
        <dbReference type="Proteomes" id="UP000580568"/>
    </source>
</evidence>
<evidence type="ECO:0000259" key="2">
    <source>
        <dbReference type="Pfam" id="PF02582"/>
    </source>
</evidence>
<evidence type="ECO:0000256" key="1">
    <source>
        <dbReference type="SAM" id="Phobius"/>
    </source>
</evidence>
<dbReference type="RefSeq" id="WP_183279972.1">
    <property type="nucleotide sequence ID" value="NZ_BLZR01000002.1"/>
</dbReference>
<keyword evidence="4" id="KW-1185">Reference proteome</keyword>
<accession>A0A6V8SP57</accession>
<dbReference type="PANTHER" id="PTHR16255">
    <property type="entry name" value="REQUIRED FOR MEIOTIC NUCLEAR DIVISION PROTEIN 1 HOMOLOG"/>
    <property type="match status" value="1"/>
</dbReference>
<proteinExistence type="predicted"/>
<dbReference type="AlphaFoldDB" id="A0A6V8SP57"/>
<dbReference type="PANTHER" id="PTHR16255:SF1">
    <property type="entry name" value="REQUIRED FOR MEIOTIC NUCLEAR DIVISION PROTEIN 1 HOMOLOG"/>
    <property type="match status" value="1"/>
</dbReference>
<dbReference type="Proteomes" id="UP000580568">
    <property type="component" value="Unassembled WGS sequence"/>
</dbReference>